<dbReference type="InterPro" id="IPR003439">
    <property type="entry name" value="ABC_transporter-like_ATP-bd"/>
</dbReference>
<feature type="domain" description="ABC transporter" evidence="4">
    <location>
        <begin position="5"/>
        <end position="242"/>
    </location>
</feature>
<evidence type="ECO:0000313" key="6">
    <source>
        <dbReference type="Proteomes" id="UP001064879"/>
    </source>
</evidence>
<evidence type="ECO:0000259" key="4">
    <source>
        <dbReference type="PROSITE" id="PS50893"/>
    </source>
</evidence>
<dbReference type="InterPro" id="IPR017871">
    <property type="entry name" value="ABC_transporter-like_CS"/>
</dbReference>
<dbReference type="Proteomes" id="UP001064879">
    <property type="component" value="Chromosome"/>
</dbReference>
<dbReference type="SMART" id="SM00382">
    <property type="entry name" value="AAA"/>
    <property type="match status" value="2"/>
</dbReference>
<dbReference type="Gene3D" id="3.40.50.300">
    <property type="entry name" value="P-loop containing nucleotide triphosphate hydrolases"/>
    <property type="match status" value="2"/>
</dbReference>
<dbReference type="InterPro" id="IPR050611">
    <property type="entry name" value="ABCF"/>
</dbReference>
<gene>
    <name evidence="5" type="ORF">L1F31_10525</name>
</gene>
<dbReference type="InterPro" id="IPR027417">
    <property type="entry name" value="P-loop_NTPase"/>
</dbReference>
<proteinExistence type="predicted"/>
<protein>
    <submittedName>
        <fullName evidence="5">ATP-binding cassette domain-containing protein</fullName>
    </submittedName>
</protein>
<dbReference type="Pfam" id="PF00005">
    <property type="entry name" value="ABC_tran"/>
    <property type="match status" value="2"/>
</dbReference>
<dbReference type="EMBL" id="CP093443">
    <property type="protein sequence ID" value="UVI34571.1"/>
    <property type="molecule type" value="Genomic_DNA"/>
</dbReference>
<dbReference type="PROSITE" id="PS50893">
    <property type="entry name" value="ABC_TRANSPORTER_2"/>
    <property type="match status" value="1"/>
</dbReference>
<dbReference type="RefSeq" id="WP_265417252.1">
    <property type="nucleotide sequence ID" value="NZ_CP093443.1"/>
</dbReference>
<sequence>MPSAITVSGLDYRLGDDTEIFSQLTATIPAELVGLVGDNGIGKSTFAKLLAGHMPATLGRITGTITGADSAVYVDQLLPHSAQRVDAALGIADVRSALHRALNGDAGETDFALIADDWDIEEQALAAAADLGLQLDPGDLDRSLSSFSGGQATRIGLARAALVADNWLILDEPSNNLDEGGRQLLSSLLTARRGPTLVISHDRTLLEHMDSIIEMTDRLRVYGGNFDDYEAMVAAEEEAKQQKVTDAKKSHQVEKRQRIELETKLARSEQKGAKDKLNKRRPRIAANAMAHFAEKSAAKRRGDKAADESAAWDELTTAKDALRRSASVRLDLPDTQVHASKRVLEVASVSLERPRQLVGPERIRLTGPNGAGKSTLLAAIMSAAGEDRELGARGGAGPTAPVAGGEAEVVEYGRATAEPGPPVAELFGELAITVGVPAAHLDQQYRLPPELTVMEAVRADNPSLDPHRVHEVLAAMGLRAGRTDQICATLSGGERFRVALAAGLLQDPAPQLLILDEPGNNLDLSSLEALVTALEGFGGAMVIVTHDDRLAAELAVDIEWDVREFLRTDSVDTKR</sequence>
<evidence type="ECO:0000256" key="3">
    <source>
        <dbReference type="ARBA" id="ARBA00022840"/>
    </source>
</evidence>
<dbReference type="InterPro" id="IPR003593">
    <property type="entry name" value="AAA+_ATPase"/>
</dbReference>
<dbReference type="GO" id="GO:0005524">
    <property type="term" value="F:ATP binding"/>
    <property type="evidence" value="ECO:0007669"/>
    <property type="project" value="UniProtKB-KW"/>
</dbReference>
<organism evidence="5 6">
    <name type="scientific">Brevibacterium spongiae</name>
    <dbReference type="NCBI Taxonomy" id="2909672"/>
    <lineage>
        <taxon>Bacteria</taxon>
        <taxon>Bacillati</taxon>
        <taxon>Actinomycetota</taxon>
        <taxon>Actinomycetes</taxon>
        <taxon>Micrococcales</taxon>
        <taxon>Brevibacteriaceae</taxon>
        <taxon>Brevibacterium</taxon>
    </lineage>
</organism>
<name>A0ABY5SKT0_9MICO</name>
<keyword evidence="1" id="KW-0677">Repeat</keyword>
<keyword evidence="2" id="KW-0547">Nucleotide-binding</keyword>
<accession>A0ABY5SKT0</accession>
<keyword evidence="3 5" id="KW-0067">ATP-binding</keyword>
<evidence type="ECO:0000256" key="2">
    <source>
        <dbReference type="ARBA" id="ARBA00022741"/>
    </source>
</evidence>
<dbReference type="PANTHER" id="PTHR19211:SF6">
    <property type="entry name" value="BLL7188 PROTEIN"/>
    <property type="match status" value="1"/>
</dbReference>
<dbReference type="PROSITE" id="PS00211">
    <property type="entry name" value="ABC_TRANSPORTER_1"/>
    <property type="match status" value="1"/>
</dbReference>
<keyword evidence="6" id="KW-1185">Reference proteome</keyword>
<dbReference type="SUPFAM" id="SSF52540">
    <property type="entry name" value="P-loop containing nucleoside triphosphate hydrolases"/>
    <property type="match status" value="2"/>
</dbReference>
<dbReference type="PANTHER" id="PTHR19211">
    <property type="entry name" value="ATP-BINDING TRANSPORT PROTEIN-RELATED"/>
    <property type="match status" value="1"/>
</dbReference>
<evidence type="ECO:0000313" key="5">
    <source>
        <dbReference type="EMBL" id="UVI34571.1"/>
    </source>
</evidence>
<evidence type="ECO:0000256" key="1">
    <source>
        <dbReference type="ARBA" id="ARBA00022737"/>
    </source>
</evidence>
<reference evidence="5" key="1">
    <citation type="submission" date="2022-03" db="EMBL/GenBank/DDBJ databases">
        <title>Brevibacterium spongiae sp. nov., isolated from marine sponge.</title>
        <authorList>
            <person name="Li Z."/>
            <person name="Zhang M."/>
        </authorList>
    </citation>
    <scope>NUCLEOTIDE SEQUENCE</scope>
    <source>
        <strain evidence="5">WHS-Z9</strain>
    </source>
</reference>